<dbReference type="AlphaFoldDB" id="A0A0A0BTG0"/>
<sequence>MTVTVQTMDSEAQENSWVPEWAAACEPGTLNLAVLDQAVVWVTAQAVPLRIAEMSTAHLRNVVAFLSARAEEFYTSAVLTSLWAVVLADASGDEVAGERLAWELTGRSIADLEPAAWLESTALVRALRRELAARGND</sequence>
<reference evidence="1 2" key="1">
    <citation type="submission" date="2013-08" db="EMBL/GenBank/DDBJ databases">
        <title>Genome sequencing of Cellulomonas carbonis T26.</title>
        <authorList>
            <person name="Chen F."/>
            <person name="Li Y."/>
            <person name="Wang G."/>
        </authorList>
    </citation>
    <scope>NUCLEOTIDE SEQUENCE [LARGE SCALE GENOMIC DNA]</scope>
    <source>
        <strain evidence="1 2">T26</strain>
    </source>
</reference>
<protein>
    <submittedName>
        <fullName evidence="1">Uncharacterized protein</fullName>
    </submittedName>
</protein>
<gene>
    <name evidence="1" type="ORF">N868_07795</name>
</gene>
<dbReference type="EMBL" id="AXCY01000016">
    <property type="protein sequence ID" value="KGM11693.1"/>
    <property type="molecule type" value="Genomic_DNA"/>
</dbReference>
<dbReference type="RefSeq" id="WP_043604156.1">
    <property type="nucleotide sequence ID" value="NZ_AXCY01000016.1"/>
</dbReference>
<comment type="caution">
    <text evidence="1">The sequence shown here is derived from an EMBL/GenBank/DDBJ whole genome shotgun (WGS) entry which is preliminary data.</text>
</comment>
<name>A0A0A0BTG0_9CELL</name>
<proteinExistence type="predicted"/>
<accession>A0A0A0BTG0</accession>
<keyword evidence="2" id="KW-1185">Reference proteome</keyword>
<evidence type="ECO:0000313" key="1">
    <source>
        <dbReference type="EMBL" id="KGM11693.1"/>
    </source>
</evidence>
<dbReference type="Proteomes" id="UP000029839">
    <property type="component" value="Unassembled WGS sequence"/>
</dbReference>
<reference evidence="1 2" key="2">
    <citation type="journal article" date="2015" name="Stand. Genomic Sci.">
        <title>Draft genome sequence of Cellulomonas carbonis T26(T) and comparative analysis of six Cellulomonas genomes.</title>
        <authorList>
            <person name="Zhuang W."/>
            <person name="Zhang S."/>
            <person name="Xia X."/>
            <person name="Wang G."/>
        </authorList>
    </citation>
    <scope>NUCLEOTIDE SEQUENCE [LARGE SCALE GENOMIC DNA]</scope>
    <source>
        <strain evidence="1 2">T26</strain>
    </source>
</reference>
<dbReference type="OrthoDB" id="5122277at2"/>
<evidence type="ECO:0000313" key="2">
    <source>
        <dbReference type="Proteomes" id="UP000029839"/>
    </source>
</evidence>
<organism evidence="1 2">
    <name type="scientific">Cellulomonas carbonis T26</name>
    <dbReference type="NCBI Taxonomy" id="947969"/>
    <lineage>
        <taxon>Bacteria</taxon>
        <taxon>Bacillati</taxon>
        <taxon>Actinomycetota</taxon>
        <taxon>Actinomycetes</taxon>
        <taxon>Micrococcales</taxon>
        <taxon>Cellulomonadaceae</taxon>
        <taxon>Cellulomonas</taxon>
    </lineage>
</organism>